<gene>
    <name evidence="1" type="ORF">COZ39_03885</name>
</gene>
<dbReference type="EMBL" id="PFJI01000171">
    <property type="protein sequence ID" value="PIX71127.1"/>
    <property type="molecule type" value="Genomic_DNA"/>
</dbReference>
<evidence type="ECO:0000313" key="2">
    <source>
        <dbReference type="Proteomes" id="UP000229708"/>
    </source>
</evidence>
<proteinExistence type="predicted"/>
<organism evidence="1 2">
    <name type="scientific">Candidatus Roizmanbacteria bacterium CG_4_10_14_3_um_filter_33_21</name>
    <dbReference type="NCBI Taxonomy" id="1974830"/>
    <lineage>
        <taxon>Bacteria</taxon>
        <taxon>Candidatus Roizmaniibacteriota</taxon>
    </lineage>
</organism>
<evidence type="ECO:0000313" key="1">
    <source>
        <dbReference type="EMBL" id="PIX71127.1"/>
    </source>
</evidence>
<comment type="caution">
    <text evidence="1">The sequence shown here is derived from an EMBL/GenBank/DDBJ whole genome shotgun (WGS) entry which is preliminary data.</text>
</comment>
<protein>
    <submittedName>
        <fullName evidence="1">Uncharacterized protein</fullName>
    </submittedName>
</protein>
<reference evidence="2" key="1">
    <citation type="submission" date="2017-09" db="EMBL/GenBank/DDBJ databases">
        <title>Depth-based differentiation of microbial function through sediment-hosted aquifers and enrichment of novel symbionts in the deep terrestrial subsurface.</title>
        <authorList>
            <person name="Probst A.J."/>
            <person name="Ladd B."/>
            <person name="Jarett J.K."/>
            <person name="Geller-Mcgrath D.E."/>
            <person name="Sieber C.M.K."/>
            <person name="Emerson J.B."/>
            <person name="Anantharaman K."/>
            <person name="Thomas B.C."/>
            <person name="Malmstrom R."/>
            <person name="Stieglmeier M."/>
            <person name="Klingl A."/>
            <person name="Woyke T."/>
            <person name="Ryan C.M."/>
            <person name="Banfield J.F."/>
        </authorList>
    </citation>
    <scope>NUCLEOTIDE SEQUENCE [LARGE SCALE GENOMIC DNA]</scope>
</reference>
<sequence length="327" mass="37371">MSYRKLEYCRPPLFSIIKDYIRTCNVVHPDSLSRLPELLRQARSTFQEGLCAKDVYGAMVIELKDDREVICLSRNGMESATPKHLDRYSVNNLRNLAIGIKNPEDRNKLLTYLDSIAEGEQDLILNCRILATRAGCEWCLVGHGIGYDKGDEHHSGNGSRVDRRTTSEACPNLHAGCTERILLYNRPYLIGLMKKIEGKKITVTDIFYYDKKSPPVLTYYEGEEIDNPHSIIIEEPEETVEDIKKLALFTQTCPCQTCAQAFVDFKKETGVSPVIVCQYLSRHQVKEVQGVDKDDVRSLNQLMAHQIPVCWQEVESTIIKWRSQLNK</sequence>
<dbReference type="AlphaFoldDB" id="A0A2M7LSR9"/>
<name>A0A2M7LSR9_9BACT</name>
<dbReference type="Proteomes" id="UP000229708">
    <property type="component" value="Unassembled WGS sequence"/>
</dbReference>
<accession>A0A2M7LSR9</accession>